<organism evidence="8 9">
    <name type="scientific">Brevibacterium ravenspurgense</name>
    <dbReference type="NCBI Taxonomy" id="479117"/>
    <lineage>
        <taxon>Bacteria</taxon>
        <taxon>Bacillati</taxon>
        <taxon>Actinomycetota</taxon>
        <taxon>Actinomycetes</taxon>
        <taxon>Micrococcales</taxon>
        <taxon>Brevibacteriaceae</taxon>
        <taxon>Brevibacterium</taxon>
    </lineage>
</organism>
<evidence type="ECO:0000256" key="4">
    <source>
        <dbReference type="ARBA" id="ARBA00022989"/>
    </source>
</evidence>
<name>A0A150H8Z4_9MICO</name>
<evidence type="ECO:0000313" key="8">
    <source>
        <dbReference type="EMBL" id="KXZ58484.1"/>
    </source>
</evidence>
<accession>A0A150H8Z4</accession>
<sequence length="429" mass="45028">MANRALSRGGAHDSGARGDTRHQHVHRKRLVWLLGPAFVAAIAYVDPGNVAANLSAGAEYGYLLVWVLIAANLTAMIVQYLSAKLGLVTGESLPSILGARLRKPARRAFWLQAELVAAATDLAEVVGGAVALYILFDIPLVWGGMIIGAVSMLLLATADRAGQRWFEALVTALLVIITIGFTAGLLISDLDPAGMAQGMIPRFEDTRSLMLAAAILGATVMPHAIYLHSDLIRDRFGTGIPERTVARLLKASRWDVFLSLILAGGVNLAMLLLAAAALPGVEGTETIEGAHAAITEAMGPFIGVLFGIGLLASGLASTSVGSYAGASIMKGLLHVQIPLLWRRLTTLIPALVILGLGIDPTFALVVSQVLLSIGIPAALIPLVIYTGRRSIMGRFANPLPLQAAAWVTTALIVALNAVLIVLVCLGYDV</sequence>
<dbReference type="Proteomes" id="UP000243589">
    <property type="component" value="Unassembled WGS sequence"/>
</dbReference>
<feature type="transmembrane region" description="Helical" evidence="7">
    <location>
        <begin position="30"/>
        <end position="48"/>
    </location>
</feature>
<dbReference type="AlphaFoldDB" id="A0A150H8Z4"/>
<dbReference type="PANTHER" id="PTHR11706">
    <property type="entry name" value="SOLUTE CARRIER PROTEIN FAMILY 11 MEMBER"/>
    <property type="match status" value="1"/>
</dbReference>
<feature type="transmembrane region" description="Helical" evidence="7">
    <location>
        <begin position="340"/>
        <end position="358"/>
    </location>
</feature>
<keyword evidence="4 7" id="KW-1133">Transmembrane helix</keyword>
<comment type="caution">
    <text evidence="8">The sequence shown here is derived from an EMBL/GenBank/DDBJ whole genome shotgun (WGS) entry which is preliminary data.</text>
</comment>
<feature type="transmembrane region" description="Helical" evidence="7">
    <location>
        <begin position="208"/>
        <end position="227"/>
    </location>
</feature>
<reference evidence="8 9" key="1">
    <citation type="submission" date="2016-01" db="EMBL/GenBank/DDBJ databases">
        <title>Use of Whole Genome Sequencing to ascertain that Brevibacterium massiliense (Roux, Raoult 2009) is a later heterotypic synonym of Brevibacterium ravenspurgense (Mages 2008).</title>
        <authorList>
            <person name="Bernier A.-M."/>
            <person name="Burdz T."/>
            <person name="Huynh C."/>
            <person name="Pachecho A.L."/>
            <person name="Wiebe D."/>
            <person name="Bonner C."/>
            <person name="Bernard K."/>
        </authorList>
    </citation>
    <scope>NUCLEOTIDE SEQUENCE [LARGE SCALE GENOMIC DNA]</scope>
    <source>
        <strain evidence="8 9">CCUG56047</strain>
    </source>
</reference>
<proteinExistence type="predicted"/>
<evidence type="ECO:0000256" key="6">
    <source>
        <dbReference type="SAM" id="MobiDB-lite"/>
    </source>
</evidence>
<dbReference type="PANTHER" id="PTHR11706:SF33">
    <property type="entry name" value="NATURAL RESISTANCE-ASSOCIATED MACROPHAGE PROTEIN 2"/>
    <property type="match status" value="1"/>
</dbReference>
<feature type="transmembrane region" description="Helical" evidence="7">
    <location>
        <begin position="165"/>
        <end position="188"/>
    </location>
</feature>
<dbReference type="Pfam" id="PF01566">
    <property type="entry name" value="Nramp"/>
    <property type="match status" value="1"/>
</dbReference>
<dbReference type="GO" id="GO:0034755">
    <property type="term" value="P:iron ion transmembrane transport"/>
    <property type="evidence" value="ECO:0007669"/>
    <property type="project" value="TreeGrafter"/>
</dbReference>
<dbReference type="InterPro" id="IPR001046">
    <property type="entry name" value="NRAMP_fam"/>
</dbReference>
<evidence type="ECO:0000256" key="5">
    <source>
        <dbReference type="ARBA" id="ARBA00023136"/>
    </source>
</evidence>
<feature type="transmembrane region" description="Helical" evidence="7">
    <location>
        <begin position="60"/>
        <end position="81"/>
    </location>
</feature>
<dbReference type="EMBL" id="LQQC01000010">
    <property type="protein sequence ID" value="KXZ58484.1"/>
    <property type="molecule type" value="Genomic_DNA"/>
</dbReference>
<feature type="transmembrane region" description="Helical" evidence="7">
    <location>
        <begin position="256"/>
        <end position="281"/>
    </location>
</feature>
<feature type="region of interest" description="Disordered" evidence="6">
    <location>
        <begin position="1"/>
        <end position="22"/>
    </location>
</feature>
<dbReference type="GO" id="GO:0005384">
    <property type="term" value="F:manganese ion transmembrane transporter activity"/>
    <property type="evidence" value="ECO:0007669"/>
    <property type="project" value="TreeGrafter"/>
</dbReference>
<feature type="transmembrane region" description="Helical" evidence="7">
    <location>
        <begin position="405"/>
        <end position="428"/>
    </location>
</feature>
<feature type="transmembrane region" description="Helical" evidence="7">
    <location>
        <begin position="140"/>
        <end position="158"/>
    </location>
</feature>
<feature type="compositionally biased region" description="Basic and acidic residues" evidence="6">
    <location>
        <begin position="10"/>
        <end position="22"/>
    </location>
</feature>
<dbReference type="RefSeq" id="WP_082791081.1">
    <property type="nucleotide sequence ID" value="NZ_LQQC01000010.1"/>
</dbReference>
<feature type="transmembrane region" description="Helical" evidence="7">
    <location>
        <begin position="301"/>
        <end position="328"/>
    </location>
</feature>
<dbReference type="NCBIfam" id="NF037982">
    <property type="entry name" value="Nramp_1"/>
    <property type="match status" value="1"/>
</dbReference>
<feature type="transmembrane region" description="Helical" evidence="7">
    <location>
        <begin position="109"/>
        <end position="134"/>
    </location>
</feature>
<dbReference type="GO" id="GO:0005886">
    <property type="term" value="C:plasma membrane"/>
    <property type="evidence" value="ECO:0007669"/>
    <property type="project" value="TreeGrafter"/>
</dbReference>
<dbReference type="GO" id="GO:0015086">
    <property type="term" value="F:cadmium ion transmembrane transporter activity"/>
    <property type="evidence" value="ECO:0007669"/>
    <property type="project" value="TreeGrafter"/>
</dbReference>
<comment type="subcellular location">
    <subcellularLocation>
        <location evidence="1">Membrane</location>
        <topology evidence="1">Multi-pass membrane protein</topology>
    </subcellularLocation>
</comment>
<evidence type="ECO:0000256" key="3">
    <source>
        <dbReference type="ARBA" id="ARBA00022692"/>
    </source>
</evidence>
<dbReference type="NCBIfam" id="NF001923">
    <property type="entry name" value="PRK00701.1"/>
    <property type="match status" value="1"/>
</dbReference>
<keyword evidence="3 7" id="KW-0812">Transmembrane</keyword>
<evidence type="ECO:0000256" key="2">
    <source>
        <dbReference type="ARBA" id="ARBA00022448"/>
    </source>
</evidence>
<keyword evidence="9" id="KW-1185">Reference proteome</keyword>
<evidence type="ECO:0000313" key="9">
    <source>
        <dbReference type="Proteomes" id="UP000243589"/>
    </source>
</evidence>
<protein>
    <submittedName>
        <fullName evidence="8">Divalent metal cation transporter MntH</fullName>
    </submittedName>
</protein>
<keyword evidence="5 7" id="KW-0472">Membrane</keyword>
<keyword evidence="2" id="KW-0813">Transport</keyword>
<gene>
    <name evidence="8" type="primary">mntH_2</name>
    <name evidence="8" type="ORF">Bravens_01533</name>
</gene>
<evidence type="ECO:0000256" key="7">
    <source>
        <dbReference type="SAM" id="Phobius"/>
    </source>
</evidence>
<feature type="transmembrane region" description="Helical" evidence="7">
    <location>
        <begin position="364"/>
        <end position="385"/>
    </location>
</feature>
<dbReference type="PRINTS" id="PR00447">
    <property type="entry name" value="NATRESASSCMP"/>
</dbReference>
<evidence type="ECO:0000256" key="1">
    <source>
        <dbReference type="ARBA" id="ARBA00004141"/>
    </source>
</evidence>
<dbReference type="PATRIC" id="fig|479117.4.peg.1520"/>